<dbReference type="PANTHER" id="PTHR31544">
    <property type="entry name" value="AIG2-LIKE PROTEIN D"/>
    <property type="match status" value="1"/>
</dbReference>
<dbReference type="Gene3D" id="3.10.490.10">
    <property type="entry name" value="Gamma-glutamyl cyclotransferase-like"/>
    <property type="match status" value="1"/>
</dbReference>
<evidence type="ECO:0000256" key="2">
    <source>
        <dbReference type="ARBA" id="ARBA00022679"/>
    </source>
</evidence>
<keyword evidence="6" id="KW-1185">Reference proteome</keyword>
<evidence type="ECO:0000313" key="5">
    <source>
        <dbReference type="EMBL" id="KAK0720415.1"/>
    </source>
</evidence>
<gene>
    <name evidence="5" type="ORF">B0H67DRAFT_643672</name>
</gene>
<organism evidence="5 6">
    <name type="scientific">Lasiosphaeris hirsuta</name>
    <dbReference type="NCBI Taxonomy" id="260670"/>
    <lineage>
        <taxon>Eukaryota</taxon>
        <taxon>Fungi</taxon>
        <taxon>Dikarya</taxon>
        <taxon>Ascomycota</taxon>
        <taxon>Pezizomycotina</taxon>
        <taxon>Sordariomycetes</taxon>
        <taxon>Sordariomycetidae</taxon>
        <taxon>Sordariales</taxon>
        <taxon>Lasiosphaeriaceae</taxon>
        <taxon>Lasiosphaeris</taxon>
    </lineage>
</organism>
<dbReference type="InterPro" id="IPR013024">
    <property type="entry name" value="GGCT-like"/>
</dbReference>
<dbReference type="EMBL" id="JAUKUA010000003">
    <property type="protein sequence ID" value="KAK0720415.1"/>
    <property type="molecule type" value="Genomic_DNA"/>
</dbReference>
<dbReference type="Proteomes" id="UP001172102">
    <property type="component" value="Unassembled WGS sequence"/>
</dbReference>
<dbReference type="InterPro" id="IPR036568">
    <property type="entry name" value="GGCT-like_sf"/>
</dbReference>
<dbReference type="SUPFAM" id="SSF110857">
    <property type="entry name" value="Gamma-glutamyl cyclotransferase-like"/>
    <property type="match status" value="1"/>
</dbReference>
<evidence type="ECO:0000313" key="6">
    <source>
        <dbReference type="Proteomes" id="UP001172102"/>
    </source>
</evidence>
<comment type="similarity">
    <text evidence="1">Belongs to the gamma-glutamylcyclotransferase family.</text>
</comment>
<protein>
    <recommendedName>
        <fullName evidence="3">Putative gamma-glutamylcyclotransferase</fullName>
    </recommendedName>
</protein>
<feature type="domain" description="Gamma-glutamylcyclotransferase AIG2-like" evidence="4">
    <location>
        <begin position="17"/>
        <end position="147"/>
    </location>
</feature>
<keyword evidence="2" id="KW-0808">Transferase</keyword>
<evidence type="ECO:0000256" key="1">
    <source>
        <dbReference type="ARBA" id="ARBA00008861"/>
    </source>
</evidence>
<sequence>MADKTSVQGDDGVHCAFFYGTLMIPDVFFSVCYGGRDVPDAIKDLHTFQPAVLHGYCRRRVRYADYPGMTPDKDHSVLGAFVTGLTRANIERLDFFEGGQYERRTISVNLLVKVGDLKGEGNVEGGEKKAMTYVFQQREDLEEREWDLEEFRREKLKKWTRAGYIFDECDPDDPAKVADE</sequence>
<name>A0AA40AQZ9_9PEZI</name>
<evidence type="ECO:0000259" key="4">
    <source>
        <dbReference type="Pfam" id="PF06094"/>
    </source>
</evidence>
<comment type="caution">
    <text evidence="5">The sequence shown here is derived from an EMBL/GenBank/DDBJ whole genome shotgun (WGS) entry which is preliminary data.</text>
</comment>
<dbReference type="GO" id="GO:0016740">
    <property type="term" value="F:transferase activity"/>
    <property type="evidence" value="ECO:0007669"/>
    <property type="project" value="UniProtKB-KW"/>
</dbReference>
<evidence type="ECO:0000256" key="3">
    <source>
        <dbReference type="ARBA" id="ARBA00030602"/>
    </source>
</evidence>
<dbReference type="Pfam" id="PF06094">
    <property type="entry name" value="GGACT"/>
    <property type="match status" value="1"/>
</dbReference>
<proteinExistence type="inferred from homology"/>
<dbReference type="InterPro" id="IPR009288">
    <property type="entry name" value="AIG2-like_dom"/>
</dbReference>
<accession>A0AA40AQZ9</accession>
<dbReference type="CDD" id="cd06661">
    <property type="entry name" value="GGCT_like"/>
    <property type="match status" value="1"/>
</dbReference>
<dbReference type="AlphaFoldDB" id="A0AA40AQZ9"/>
<dbReference type="PANTHER" id="PTHR31544:SF2">
    <property type="entry name" value="AIG2-LIKE PROTEIN D"/>
    <property type="match status" value="1"/>
</dbReference>
<reference evidence="5" key="1">
    <citation type="submission" date="2023-06" db="EMBL/GenBank/DDBJ databases">
        <title>Genome-scale phylogeny and comparative genomics of the fungal order Sordariales.</title>
        <authorList>
            <consortium name="Lawrence Berkeley National Laboratory"/>
            <person name="Hensen N."/>
            <person name="Bonometti L."/>
            <person name="Westerberg I."/>
            <person name="Brannstrom I.O."/>
            <person name="Guillou S."/>
            <person name="Cros-Aarteil S."/>
            <person name="Calhoun S."/>
            <person name="Haridas S."/>
            <person name="Kuo A."/>
            <person name="Mondo S."/>
            <person name="Pangilinan J."/>
            <person name="Riley R."/>
            <person name="Labutti K."/>
            <person name="Andreopoulos B."/>
            <person name="Lipzen A."/>
            <person name="Chen C."/>
            <person name="Yanf M."/>
            <person name="Daum C."/>
            <person name="Ng V."/>
            <person name="Clum A."/>
            <person name="Steindorff A."/>
            <person name="Ohm R."/>
            <person name="Martin F."/>
            <person name="Silar P."/>
            <person name="Natvig D."/>
            <person name="Lalanne C."/>
            <person name="Gautier V."/>
            <person name="Ament-Velasquez S.L."/>
            <person name="Kruys A."/>
            <person name="Hutchinson M.I."/>
            <person name="Powell A.J."/>
            <person name="Barry K."/>
            <person name="Miller A.N."/>
            <person name="Grigoriev I.V."/>
            <person name="Debuchy R."/>
            <person name="Gladieux P."/>
            <person name="Thoren M.H."/>
            <person name="Johannesson H."/>
        </authorList>
    </citation>
    <scope>NUCLEOTIDE SEQUENCE</scope>
    <source>
        <strain evidence="5">SMH4607-1</strain>
    </source>
</reference>
<dbReference type="InterPro" id="IPR045038">
    <property type="entry name" value="AIG2-like"/>
</dbReference>